<dbReference type="Proteomes" id="UP000008825">
    <property type="component" value="Chromosome"/>
</dbReference>
<dbReference type="STRING" id="404380.Gbem_4140"/>
<feature type="compositionally biased region" description="Polar residues" evidence="1">
    <location>
        <begin position="59"/>
        <end position="68"/>
    </location>
</feature>
<protein>
    <submittedName>
        <fullName evidence="2">Uncharacterized protein</fullName>
    </submittedName>
</protein>
<reference evidence="2 3" key="2">
    <citation type="journal article" date="2010" name="BMC Genomics">
        <title>The genome of Geobacter bemidjiensis, exemplar for the subsurface clade of Geobacter species that predominate in Fe(III)-reducing subsurface environments.</title>
        <authorList>
            <person name="Aklujkar M."/>
            <person name="Young N.D."/>
            <person name="Holmes D."/>
            <person name="Chavan M."/>
            <person name="Risso C."/>
            <person name="Kiss H.E."/>
            <person name="Han C.S."/>
            <person name="Land M.L."/>
            <person name="Lovley D.R."/>
        </authorList>
    </citation>
    <scope>NUCLEOTIDE SEQUENCE [LARGE SCALE GENOMIC DNA]</scope>
    <source>
        <strain evidence="3">ATCC BAA-1014 / DSM 16622 / JCM 12645 / Bem</strain>
    </source>
</reference>
<dbReference type="AlphaFoldDB" id="E1P6E6"/>
<dbReference type="KEGG" id="gbm:Gbem_4140"/>
<sequence>MIEHTLHLPTRAPRKMEIPYAGDRHRCPFCGRAMHPGQQCTGCGVWFPSDAPRRFPRKSSPTTYTPQHNGLLDTDPEALDCSDELEEYRADLDRLHDPAADE</sequence>
<gene>
    <name evidence="2" type="ordered locus">Gbem_4140</name>
</gene>
<evidence type="ECO:0000313" key="2">
    <source>
        <dbReference type="EMBL" id="ADO00841.1"/>
    </source>
</evidence>
<reference evidence="2 3" key="1">
    <citation type="submission" date="2008-07" db="EMBL/GenBank/DDBJ databases">
        <title>Complete sequence of Geobacter bemidjiensis BEM.</title>
        <authorList>
            <consortium name="US DOE Joint Genome Institute"/>
            <person name="Lucas S."/>
            <person name="Copeland A."/>
            <person name="Lapidus A."/>
            <person name="Glavina del Rio T."/>
            <person name="Dalin E."/>
            <person name="Tice H."/>
            <person name="Bruce D."/>
            <person name="Goodwin L."/>
            <person name="Pitluck S."/>
            <person name="Kiss H."/>
            <person name="Brettin T."/>
            <person name="Detter J.C."/>
            <person name="Han C."/>
            <person name="Kuske C.R."/>
            <person name="Schmutz J."/>
            <person name="Larimer F."/>
            <person name="Land M."/>
            <person name="Hauser L."/>
            <person name="Kyrpides N."/>
            <person name="Lykidis A."/>
            <person name="Lovley D."/>
            <person name="Richardson P."/>
        </authorList>
    </citation>
    <scope>NUCLEOTIDE SEQUENCE [LARGE SCALE GENOMIC DNA]</scope>
    <source>
        <strain evidence="3">ATCC BAA-1014 / DSM 16622 / JCM 12645 / Bem</strain>
    </source>
</reference>
<keyword evidence="3" id="KW-1185">Reference proteome</keyword>
<evidence type="ECO:0000313" key="3">
    <source>
        <dbReference type="Proteomes" id="UP000008825"/>
    </source>
</evidence>
<accession>E1P6E6</accession>
<evidence type="ECO:0000256" key="1">
    <source>
        <dbReference type="SAM" id="MobiDB-lite"/>
    </source>
</evidence>
<name>E1P6E6_CITBB</name>
<proteinExistence type="predicted"/>
<organism evidence="2 3">
    <name type="scientific">Citrifermentans bemidjiense (strain ATCC BAA-1014 / DSM 16622 / JCM 12645 / Bem)</name>
    <name type="common">Geobacter bemidjiensis</name>
    <dbReference type="NCBI Taxonomy" id="404380"/>
    <lineage>
        <taxon>Bacteria</taxon>
        <taxon>Pseudomonadati</taxon>
        <taxon>Thermodesulfobacteriota</taxon>
        <taxon>Desulfuromonadia</taxon>
        <taxon>Geobacterales</taxon>
        <taxon>Geobacteraceae</taxon>
        <taxon>Citrifermentans</taxon>
    </lineage>
</organism>
<dbReference type="HOGENOM" id="CLU_2273330_0_0_7"/>
<dbReference type="EMBL" id="CP001124">
    <property type="protein sequence ID" value="ADO00841.1"/>
    <property type="molecule type" value="Genomic_DNA"/>
</dbReference>
<feature type="region of interest" description="Disordered" evidence="1">
    <location>
        <begin position="54"/>
        <end position="77"/>
    </location>
</feature>